<evidence type="ECO:0000313" key="1">
    <source>
        <dbReference type="EMBL" id="RUL56376.1"/>
    </source>
</evidence>
<gene>
    <name evidence="1" type="ORF">EK386_01705</name>
</gene>
<organism evidence="1 2">
    <name type="scientific">Lysinibacillus antri</name>
    <dbReference type="NCBI Taxonomy" id="2498145"/>
    <lineage>
        <taxon>Bacteria</taxon>
        <taxon>Bacillati</taxon>
        <taxon>Bacillota</taxon>
        <taxon>Bacilli</taxon>
        <taxon>Bacillales</taxon>
        <taxon>Bacillaceae</taxon>
        <taxon>Lysinibacillus</taxon>
    </lineage>
</organism>
<protein>
    <submittedName>
        <fullName evidence="1">Uncharacterized protein</fullName>
    </submittedName>
</protein>
<comment type="caution">
    <text evidence="1">The sequence shown here is derived from an EMBL/GenBank/DDBJ whole genome shotgun (WGS) entry which is preliminary data.</text>
</comment>
<proteinExistence type="predicted"/>
<name>A0A432LFC5_9BACI</name>
<dbReference type="RefSeq" id="WP_126657290.1">
    <property type="nucleotide sequence ID" value="NZ_RYYR01000002.1"/>
</dbReference>
<evidence type="ECO:0000313" key="2">
    <source>
        <dbReference type="Proteomes" id="UP000287910"/>
    </source>
</evidence>
<dbReference type="AlphaFoldDB" id="A0A432LFC5"/>
<dbReference type="EMBL" id="RYYR01000002">
    <property type="protein sequence ID" value="RUL56376.1"/>
    <property type="molecule type" value="Genomic_DNA"/>
</dbReference>
<accession>A0A432LFC5</accession>
<sequence length="137" mass="16462">MVFFKTVKSSHPKTNLTFPTILEKVNIQFETIPKNKCDQRTLYVTISINYNREKVYFDLIFLLDRPEIFGAISINEQYDKVRYFFKQQFNHTLCYENELLIAEQFMKTKTFKEVYSDITSRSKNEKRPHDKRAVSQL</sequence>
<reference evidence="1 2" key="1">
    <citation type="submission" date="2018-12" db="EMBL/GenBank/DDBJ databases">
        <title>Lysinibacillus antri sp. nov., isolated from a cave soil.</title>
        <authorList>
            <person name="Narsing Rao M.P."/>
            <person name="Zhang H."/>
            <person name="Dong Z.-Y."/>
            <person name="Niu X.-K."/>
            <person name="Zhang K."/>
            <person name="Fang B.-Z."/>
            <person name="Kang Y.-Q."/>
            <person name="Xiao M."/>
            <person name="Li W.-J."/>
        </authorList>
    </citation>
    <scope>NUCLEOTIDE SEQUENCE [LARGE SCALE GENOMIC DNA]</scope>
    <source>
        <strain evidence="1 2">SYSU K30002</strain>
    </source>
</reference>
<dbReference type="Proteomes" id="UP000287910">
    <property type="component" value="Unassembled WGS sequence"/>
</dbReference>
<keyword evidence="2" id="KW-1185">Reference proteome</keyword>